<name>A0A2T5U0Q5_9SPHN</name>
<accession>A0A2T5U0Q5</accession>
<evidence type="ECO:0000313" key="2">
    <source>
        <dbReference type="Proteomes" id="UP000244013"/>
    </source>
</evidence>
<dbReference type="AlphaFoldDB" id="A0A2T5U0Q5"/>
<gene>
    <name evidence="1" type="ORF">C8J25_108179</name>
</gene>
<dbReference type="GeneID" id="91008097"/>
<evidence type="ECO:0000313" key="1">
    <source>
        <dbReference type="EMBL" id="PTW45087.1"/>
    </source>
</evidence>
<sequence>MAIPREAIRRAVDAGHPDTALIGVPVSLMREILKFLPVETIVAIAAPQGTPA</sequence>
<reference evidence="1 2" key="1">
    <citation type="submission" date="2018-04" db="EMBL/GenBank/DDBJ databases">
        <title>Genomic Encyclopedia of Type Strains, Phase III (KMG-III): the genomes of soil and plant-associated and newly described type strains.</title>
        <authorList>
            <person name="Whitman W."/>
        </authorList>
    </citation>
    <scope>NUCLEOTIDE SEQUENCE [LARGE SCALE GENOMIC DNA]</scope>
    <source>
        <strain evidence="1 2">MA-olki</strain>
    </source>
</reference>
<dbReference type="EMBL" id="QAYE01000008">
    <property type="protein sequence ID" value="PTW45087.1"/>
    <property type="molecule type" value="Genomic_DNA"/>
</dbReference>
<dbReference type="RefSeq" id="WP_167397732.1">
    <property type="nucleotide sequence ID" value="NZ_QAYE01000008.1"/>
</dbReference>
<protein>
    <submittedName>
        <fullName evidence="1">Uncharacterized protein</fullName>
    </submittedName>
</protein>
<proteinExistence type="predicted"/>
<comment type="caution">
    <text evidence="1">The sequence shown here is derived from an EMBL/GenBank/DDBJ whole genome shotgun (WGS) entry which is preliminary data.</text>
</comment>
<organism evidence="1 2">
    <name type="scientific">Sphingomonas faeni</name>
    <dbReference type="NCBI Taxonomy" id="185950"/>
    <lineage>
        <taxon>Bacteria</taxon>
        <taxon>Pseudomonadati</taxon>
        <taxon>Pseudomonadota</taxon>
        <taxon>Alphaproteobacteria</taxon>
        <taxon>Sphingomonadales</taxon>
        <taxon>Sphingomonadaceae</taxon>
        <taxon>Sphingomonas</taxon>
    </lineage>
</organism>
<dbReference type="Proteomes" id="UP000244013">
    <property type="component" value="Unassembled WGS sequence"/>
</dbReference>